<evidence type="ECO:0000256" key="11">
    <source>
        <dbReference type="SAM" id="SignalP"/>
    </source>
</evidence>
<sequence length="432" mass="47959">MIRLSCYLLIIFFSVTVIAAQDESEELQKRIATSNTQLKELQSHIDSEHRALARELHEQLQRVKTLRNKANNIRRLEDEQLLNINKLKERNQQWLAQKNYQLQLVSAFEQQTQSLVSKQSGGIDATQVQKQFNRMLSPRFETKQIIGSDNKLANFESIKFGPVEYALNDKEAGLVSAHPNSDEALLNPLRNHNGLYHNMLMLKGEGTSNILFDPTLGNADKLNKTQFSMMEYIERGGTWAIPIISFALAAIVIGLIKAVQLFKLPNLKALEQQVVAHADNPLSKLKFKSWVEHLDPIQKSLTDIVIKNNVSQKRDDLLIATLSKHKASNEKYIGVIATCAAVAPLLGLLGTVSGMIHTFMMMNVFGSGDASVVSGGISQALITTELGLIVAIPSLVISALLTRKVKSFQSSLESLAIQLSKVELTQAGTQHD</sequence>
<dbReference type="PANTHER" id="PTHR30625">
    <property type="entry name" value="PROTEIN TOLQ"/>
    <property type="match status" value="1"/>
</dbReference>
<comment type="similarity">
    <text evidence="8">Belongs to the exbB/tolQ family.</text>
</comment>
<keyword evidence="9" id="KW-0175">Coiled coil</keyword>
<keyword evidence="11" id="KW-0732">Signal</keyword>
<gene>
    <name evidence="13" type="ORF">A7985_05265</name>
</gene>
<dbReference type="AlphaFoldDB" id="A0A1C0TVK1"/>
<dbReference type="PANTHER" id="PTHR30625:SF15">
    <property type="entry name" value="BIOPOLYMER TRANSPORT PROTEIN EXBB"/>
    <property type="match status" value="1"/>
</dbReference>
<protein>
    <recommendedName>
        <fullName evidence="12">MotA/TolQ/ExbB proton channel domain-containing protein</fullName>
    </recommendedName>
</protein>
<feature type="chain" id="PRO_5008646484" description="MotA/TolQ/ExbB proton channel domain-containing protein" evidence="11">
    <location>
        <begin position="20"/>
        <end position="432"/>
    </location>
</feature>
<evidence type="ECO:0000256" key="2">
    <source>
        <dbReference type="ARBA" id="ARBA00022448"/>
    </source>
</evidence>
<dbReference type="InterPro" id="IPR050790">
    <property type="entry name" value="ExbB/TolQ_transport"/>
</dbReference>
<organism evidence="13 14">
    <name type="scientific">Pseudoalteromonas luteoviolacea</name>
    <dbReference type="NCBI Taxonomy" id="43657"/>
    <lineage>
        <taxon>Bacteria</taxon>
        <taxon>Pseudomonadati</taxon>
        <taxon>Pseudomonadota</taxon>
        <taxon>Gammaproteobacteria</taxon>
        <taxon>Alteromonadales</taxon>
        <taxon>Pseudoalteromonadaceae</taxon>
        <taxon>Pseudoalteromonas</taxon>
    </lineage>
</organism>
<evidence type="ECO:0000256" key="4">
    <source>
        <dbReference type="ARBA" id="ARBA00022692"/>
    </source>
</evidence>
<evidence type="ECO:0000256" key="1">
    <source>
        <dbReference type="ARBA" id="ARBA00004651"/>
    </source>
</evidence>
<dbReference type="Pfam" id="PF01618">
    <property type="entry name" value="MotA_ExbB"/>
    <property type="match status" value="1"/>
</dbReference>
<feature type="transmembrane region" description="Helical" evidence="10">
    <location>
        <begin position="332"/>
        <end position="356"/>
    </location>
</feature>
<feature type="coiled-coil region" evidence="9">
    <location>
        <begin position="17"/>
        <end position="76"/>
    </location>
</feature>
<evidence type="ECO:0000256" key="7">
    <source>
        <dbReference type="ARBA" id="ARBA00023136"/>
    </source>
</evidence>
<keyword evidence="6 10" id="KW-1133">Transmembrane helix</keyword>
<name>A0A1C0TVK1_9GAMM</name>
<feature type="signal peptide" evidence="11">
    <location>
        <begin position="1"/>
        <end position="19"/>
    </location>
</feature>
<dbReference type="GO" id="GO:0005886">
    <property type="term" value="C:plasma membrane"/>
    <property type="evidence" value="ECO:0007669"/>
    <property type="project" value="UniProtKB-SubCell"/>
</dbReference>
<comment type="caution">
    <text evidence="13">The sequence shown here is derived from an EMBL/GenBank/DDBJ whole genome shotgun (WGS) entry which is preliminary data.</text>
</comment>
<dbReference type="OrthoDB" id="4045at2"/>
<evidence type="ECO:0000259" key="12">
    <source>
        <dbReference type="Pfam" id="PF01618"/>
    </source>
</evidence>
<dbReference type="Proteomes" id="UP000093366">
    <property type="component" value="Unassembled WGS sequence"/>
</dbReference>
<dbReference type="GO" id="GO:0017038">
    <property type="term" value="P:protein import"/>
    <property type="evidence" value="ECO:0007669"/>
    <property type="project" value="TreeGrafter"/>
</dbReference>
<evidence type="ECO:0000256" key="9">
    <source>
        <dbReference type="SAM" id="Coils"/>
    </source>
</evidence>
<keyword evidence="5 8" id="KW-0653">Protein transport</keyword>
<feature type="transmembrane region" description="Helical" evidence="10">
    <location>
        <begin position="376"/>
        <end position="401"/>
    </location>
</feature>
<reference evidence="14" key="1">
    <citation type="submission" date="2016-07" db="EMBL/GenBank/DDBJ databases">
        <authorList>
            <person name="Florea S."/>
            <person name="Webb J.S."/>
            <person name="Jaromczyk J."/>
            <person name="Schardl C.L."/>
        </authorList>
    </citation>
    <scope>NUCLEOTIDE SEQUENCE [LARGE SCALE GENOMIC DNA]</scope>
    <source>
        <strain evidence="14">IPB1</strain>
    </source>
</reference>
<evidence type="ECO:0000256" key="6">
    <source>
        <dbReference type="ARBA" id="ARBA00022989"/>
    </source>
</evidence>
<feature type="domain" description="MotA/TolQ/ExbB proton channel" evidence="12">
    <location>
        <begin position="304"/>
        <end position="413"/>
    </location>
</feature>
<dbReference type="EMBL" id="MAUJ01000001">
    <property type="protein sequence ID" value="OCQ23353.1"/>
    <property type="molecule type" value="Genomic_DNA"/>
</dbReference>
<evidence type="ECO:0000256" key="10">
    <source>
        <dbReference type="SAM" id="Phobius"/>
    </source>
</evidence>
<evidence type="ECO:0000313" key="13">
    <source>
        <dbReference type="EMBL" id="OCQ23353.1"/>
    </source>
</evidence>
<accession>A0A1C0TVK1</accession>
<keyword evidence="3" id="KW-1003">Cell membrane</keyword>
<dbReference type="InterPro" id="IPR002898">
    <property type="entry name" value="MotA_ExbB_proton_chnl"/>
</dbReference>
<keyword evidence="2 8" id="KW-0813">Transport</keyword>
<proteinExistence type="inferred from homology"/>
<evidence type="ECO:0000256" key="3">
    <source>
        <dbReference type="ARBA" id="ARBA00022475"/>
    </source>
</evidence>
<keyword evidence="7 10" id="KW-0472">Membrane</keyword>
<evidence type="ECO:0000256" key="5">
    <source>
        <dbReference type="ARBA" id="ARBA00022927"/>
    </source>
</evidence>
<feature type="transmembrane region" description="Helical" evidence="10">
    <location>
        <begin position="239"/>
        <end position="259"/>
    </location>
</feature>
<dbReference type="RefSeq" id="WP_065789371.1">
    <property type="nucleotide sequence ID" value="NZ_MAUJ01000001.1"/>
</dbReference>
<keyword evidence="4 10" id="KW-0812">Transmembrane</keyword>
<comment type="subcellular location">
    <subcellularLocation>
        <location evidence="1">Cell membrane</location>
        <topology evidence="1">Multi-pass membrane protein</topology>
    </subcellularLocation>
    <subcellularLocation>
        <location evidence="8">Membrane</location>
        <topology evidence="8">Multi-pass membrane protein</topology>
    </subcellularLocation>
</comment>
<evidence type="ECO:0000256" key="8">
    <source>
        <dbReference type="RuleBase" id="RU004057"/>
    </source>
</evidence>
<evidence type="ECO:0000313" key="14">
    <source>
        <dbReference type="Proteomes" id="UP000093366"/>
    </source>
</evidence>